<sequence length="413" mass="47666">MNSYLSMLINIFNYKQSTSRNDFWSAVLINFVVSFGILLINFGFYMFFISSPNTSQIIKMVYLTINLFIILYLSLATLSMSIRRLHAINKSGWWILTNCIPVIGFFIYLYLMTQPDAKNIDYFDEFTHYYSSKQKNMHNELDKAIEQSNIQILEESSRKENSLGHKLTAKDKIISYTTETDLNSLIFILENETTSSYVEKRLKKSLYIFLGLVGIVAVIGVANLLLNLHLAINYPLFIIASVIISYGIYKIDYFMIKSVFKNQQKSVKDAFPLWMSTLEVLIVTNNIPNTLRKSLPSCPKPIVKDLERFIARLDVNPIDKEAYKDFLSQYNIPEIQEIVLDLYQFNFVDKNNISTEFAALHKRLNRISSDTRKRRQESDTFLIGALNSLPLMVVSLYILMISNLLSSAIMGNM</sequence>
<dbReference type="Proteomes" id="UP001211987">
    <property type="component" value="Unassembled WGS sequence"/>
</dbReference>
<feature type="transmembrane region" description="Helical" evidence="1">
    <location>
        <begin position="206"/>
        <end position="226"/>
    </location>
</feature>
<dbReference type="InterPro" id="IPR008523">
    <property type="entry name" value="DUF805"/>
</dbReference>
<dbReference type="GO" id="GO:0005886">
    <property type="term" value="C:plasma membrane"/>
    <property type="evidence" value="ECO:0007669"/>
    <property type="project" value="TreeGrafter"/>
</dbReference>
<name>A0AB35IRV2_9FIRM</name>
<evidence type="ECO:0000313" key="2">
    <source>
        <dbReference type="EMBL" id="MDB7085733.1"/>
    </source>
</evidence>
<organism evidence="2 3">
    <name type="scientific">Thomasclavelia ramosa</name>
    <dbReference type="NCBI Taxonomy" id="1547"/>
    <lineage>
        <taxon>Bacteria</taxon>
        <taxon>Bacillati</taxon>
        <taxon>Bacillota</taxon>
        <taxon>Erysipelotrichia</taxon>
        <taxon>Erysipelotrichales</taxon>
        <taxon>Coprobacillaceae</taxon>
        <taxon>Thomasclavelia</taxon>
    </lineage>
</organism>
<keyword evidence="1" id="KW-1133">Transmembrane helix</keyword>
<accession>A0AB35IRV2</accession>
<feature type="transmembrane region" description="Helical" evidence="1">
    <location>
        <begin position="23"/>
        <end position="48"/>
    </location>
</feature>
<gene>
    <name evidence="2" type="ORF">PM738_18170</name>
</gene>
<keyword evidence="1" id="KW-0812">Transmembrane</keyword>
<feature type="transmembrane region" description="Helical" evidence="1">
    <location>
        <begin position="381"/>
        <end position="405"/>
    </location>
</feature>
<dbReference type="EMBL" id="JAQLKE010000051">
    <property type="protein sequence ID" value="MDB7085733.1"/>
    <property type="molecule type" value="Genomic_DNA"/>
</dbReference>
<feature type="transmembrane region" description="Helical" evidence="1">
    <location>
        <begin position="232"/>
        <end position="249"/>
    </location>
</feature>
<dbReference type="PANTHER" id="PTHR34980">
    <property type="entry name" value="INNER MEMBRANE PROTEIN-RELATED-RELATED"/>
    <property type="match status" value="1"/>
</dbReference>
<dbReference type="AlphaFoldDB" id="A0AB35IRV2"/>
<keyword evidence="1" id="KW-0472">Membrane</keyword>
<feature type="transmembrane region" description="Helical" evidence="1">
    <location>
        <begin position="60"/>
        <end position="80"/>
    </location>
</feature>
<evidence type="ECO:0000313" key="3">
    <source>
        <dbReference type="Proteomes" id="UP001211987"/>
    </source>
</evidence>
<evidence type="ECO:0000256" key="1">
    <source>
        <dbReference type="SAM" id="Phobius"/>
    </source>
</evidence>
<proteinExistence type="predicted"/>
<dbReference type="PANTHER" id="PTHR34980:SF2">
    <property type="entry name" value="INNER MEMBRANE PROTEIN YHAH-RELATED"/>
    <property type="match status" value="1"/>
</dbReference>
<protein>
    <submittedName>
        <fullName evidence="2">DUF805 domain-containing protein</fullName>
    </submittedName>
</protein>
<feature type="transmembrane region" description="Helical" evidence="1">
    <location>
        <begin position="92"/>
        <end position="111"/>
    </location>
</feature>
<reference evidence="2" key="1">
    <citation type="submission" date="2023-01" db="EMBL/GenBank/DDBJ databases">
        <title>Human gut microbiome strain richness.</title>
        <authorList>
            <person name="Chen-Liaw A."/>
        </authorList>
    </citation>
    <scope>NUCLEOTIDE SEQUENCE</scope>
    <source>
        <strain evidence="2">1001217st2_G6_1001217B_191108</strain>
    </source>
</reference>
<dbReference type="Pfam" id="PF05656">
    <property type="entry name" value="DUF805"/>
    <property type="match status" value="1"/>
</dbReference>
<dbReference type="RefSeq" id="WP_009300882.1">
    <property type="nucleotide sequence ID" value="NZ_CAXMZE010000003.1"/>
</dbReference>
<comment type="caution">
    <text evidence="2">The sequence shown here is derived from an EMBL/GenBank/DDBJ whole genome shotgun (WGS) entry which is preliminary data.</text>
</comment>